<dbReference type="SUPFAM" id="SSF53067">
    <property type="entry name" value="Actin-like ATPase domain"/>
    <property type="match status" value="2"/>
</dbReference>
<dbReference type="InterPro" id="IPR052519">
    <property type="entry name" value="Euk-type_GlcNAc_Kinase"/>
</dbReference>
<dbReference type="PANTHER" id="PTHR43190:SF3">
    <property type="entry name" value="N-ACETYL-D-GLUCOSAMINE KINASE"/>
    <property type="match status" value="1"/>
</dbReference>
<comment type="caution">
    <text evidence="2">The sequence shown here is derived from an EMBL/GenBank/DDBJ whole genome shotgun (WGS) entry which is preliminary data.</text>
</comment>
<keyword evidence="2" id="KW-0808">Transferase</keyword>
<evidence type="ECO:0000259" key="1">
    <source>
        <dbReference type="Pfam" id="PF01869"/>
    </source>
</evidence>
<evidence type="ECO:0000313" key="3">
    <source>
        <dbReference type="Proteomes" id="UP000032683"/>
    </source>
</evidence>
<dbReference type="RefSeq" id="WP_048856617.1">
    <property type="nucleotide sequence ID" value="NZ_BANJ01000042.1"/>
</dbReference>
<dbReference type="InterPro" id="IPR002731">
    <property type="entry name" value="ATPase_BadF"/>
</dbReference>
<dbReference type="Proteomes" id="UP000032683">
    <property type="component" value="Unassembled WGS sequence"/>
</dbReference>
<proteinExistence type="predicted"/>
<gene>
    <name evidence="2" type="ORF">Gxy13693_042_076</name>
</gene>
<protein>
    <submittedName>
        <fullName evidence="2">N-acetylglucosamine kinase</fullName>
    </submittedName>
</protein>
<organism evidence="2 3">
    <name type="scientific">Komagataeibacter xylinus NBRC 13693</name>
    <dbReference type="NCBI Taxonomy" id="1234668"/>
    <lineage>
        <taxon>Bacteria</taxon>
        <taxon>Pseudomonadati</taxon>
        <taxon>Pseudomonadota</taxon>
        <taxon>Alphaproteobacteria</taxon>
        <taxon>Acetobacterales</taxon>
        <taxon>Acetobacteraceae</taxon>
        <taxon>Komagataeibacter</taxon>
    </lineage>
</organism>
<dbReference type="Gene3D" id="3.30.420.40">
    <property type="match status" value="2"/>
</dbReference>
<feature type="domain" description="ATPase BadF/BadG/BcrA/BcrD type" evidence="1">
    <location>
        <begin position="8"/>
        <end position="273"/>
    </location>
</feature>
<dbReference type="AlphaFoldDB" id="A0A0D6QBQ7"/>
<dbReference type="EMBL" id="BANJ01000042">
    <property type="protein sequence ID" value="GAO00242.1"/>
    <property type="molecule type" value="Genomic_DNA"/>
</dbReference>
<evidence type="ECO:0000313" key="2">
    <source>
        <dbReference type="EMBL" id="GAO00242.1"/>
    </source>
</evidence>
<dbReference type="GO" id="GO:0016301">
    <property type="term" value="F:kinase activity"/>
    <property type="evidence" value="ECO:0007669"/>
    <property type="project" value="UniProtKB-KW"/>
</dbReference>
<sequence>MTDAVLAVDGGGTHTRAMIVGPDGHVIEHRLADGCNAYDKADWADTLTGLLRGLNSYRLRAATIGLAGYCAQRPSSRMQEDAVRNALGPDVMISMRPDVDIACAGAFVGAPGILALAGTGSVIWADDCRHAPLRIGGWGYMLGDEGSGYWIGRMALHRVARYLDARHADDADFATRLLRAMDLPSDPDRAGEALLEWQRVQPHARSAIAALARVLDRLAHDGSADARSILLDAARCLAAQVTVARTRLGQALPWSYAGSVFHSRIVMDGMTHLLGEGPQVPRLPPIGGALMQAAMCADWPVDAAWLDRLGTEIASTR</sequence>
<reference evidence="2 3" key="1">
    <citation type="submission" date="2012-11" db="EMBL/GenBank/DDBJ databases">
        <title>Whole genome sequence of Gluconacetobacter xylinus NBRC 13693.</title>
        <authorList>
            <person name="Azuma Y."/>
            <person name="Higashiura N."/>
            <person name="Hirakawa H."/>
            <person name="Matsushita K."/>
        </authorList>
    </citation>
    <scope>NUCLEOTIDE SEQUENCE [LARGE SCALE GENOMIC DNA]</scope>
    <source>
        <strain evidence="2 3">NBRC 13693</strain>
    </source>
</reference>
<dbReference type="InterPro" id="IPR043129">
    <property type="entry name" value="ATPase_NBD"/>
</dbReference>
<keyword evidence="2" id="KW-0418">Kinase</keyword>
<dbReference type="CDD" id="cd24007">
    <property type="entry name" value="ASKHA_NBD_eukNAGK-like"/>
    <property type="match status" value="1"/>
</dbReference>
<dbReference type="Pfam" id="PF01869">
    <property type="entry name" value="BcrAD_BadFG"/>
    <property type="match status" value="1"/>
</dbReference>
<dbReference type="PANTHER" id="PTHR43190">
    <property type="entry name" value="N-ACETYL-D-GLUCOSAMINE KINASE"/>
    <property type="match status" value="1"/>
</dbReference>
<name>A0A0D6QBQ7_KOMXY</name>
<accession>A0A0D6QBQ7</accession>